<evidence type="ECO:0000313" key="2">
    <source>
        <dbReference type="Proteomes" id="UP000019089"/>
    </source>
</evidence>
<dbReference type="EMBL" id="CP007014">
    <property type="protein sequence ID" value="AHG43647.1"/>
    <property type="molecule type" value="Genomic_DNA"/>
</dbReference>
<reference evidence="1 2" key="1">
    <citation type="submission" date="2013-12" db="EMBL/GenBank/DDBJ databases">
        <title>Interactions Between Genome Architecture and Virulence Genes in Pseudomonas syringae, strain CC1557 as a model.</title>
        <authorList>
            <person name="Baltrus D."/>
            <person name="Hockett K."/>
            <person name="Karlsrud E."/>
            <person name="Dougherty K."/>
            <person name="Nishimura M."/>
        </authorList>
    </citation>
    <scope>NUCLEOTIDE SEQUENCE [LARGE SCALE GENOMIC DNA]</scope>
    <source>
        <strain evidence="1 2">CC1557</strain>
    </source>
</reference>
<name>W0MYY0_PSESX</name>
<gene>
    <name evidence="1" type="ORF">N018_15920</name>
</gene>
<sequence>MRNDKEFTEECVSLAKMALTLIPQAKTLGPMLCVDVQLMTLHVTRAGTAKPDVLRFY</sequence>
<evidence type="ECO:0000313" key="1">
    <source>
        <dbReference type="EMBL" id="AHG43647.1"/>
    </source>
</evidence>
<dbReference type="Proteomes" id="UP000019089">
    <property type="component" value="Chromosome"/>
</dbReference>
<dbReference type="KEGG" id="psyr:N018_15920"/>
<dbReference type="HOGENOM" id="CLU_2993370_0_0_6"/>
<protein>
    <submittedName>
        <fullName evidence="1">Uncharacterized protein</fullName>
    </submittedName>
</protein>
<dbReference type="AlphaFoldDB" id="W0MYY0"/>
<organism evidence="1 2">
    <name type="scientific">Pseudomonas syringae CC1557</name>
    <dbReference type="NCBI Taxonomy" id="1357279"/>
    <lineage>
        <taxon>Bacteria</taxon>
        <taxon>Pseudomonadati</taxon>
        <taxon>Pseudomonadota</taxon>
        <taxon>Gammaproteobacteria</taxon>
        <taxon>Pseudomonadales</taxon>
        <taxon>Pseudomonadaceae</taxon>
        <taxon>Pseudomonas</taxon>
        <taxon>Pseudomonas syringae</taxon>
    </lineage>
</organism>
<proteinExistence type="predicted"/>
<accession>W0MYY0</accession>
<dbReference type="STRING" id="1357279.N018_15920"/>